<gene>
    <name evidence="3" type="ORF">HNQ41_000335</name>
</gene>
<dbReference type="RefSeq" id="WP_425506937.1">
    <property type="nucleotide sequence ID" value="NZ_JACHHB010000001.1"/>
</dbReference>
<evidence type="ECO:0000256" key="1">
    <source>
        <dbReference type="SAM" id="Phobius"/>
    </source>
</evidence>
<feature type="transmembrane region" description="Helical" evidence="1">
    <location>
        <begin position="294"/>
        <end position="315"/>
    </location>
</feature>
<feature type="transmembrane region" description="Helical" evidence="1">
    <location>
        <begin position="209"/>
        <end position="231"/>
    </location>
</feature>
<proteinExistence type="predicted"/>
<feature type="transmembrane region" description="Helical" evidence="1">
    <location>
        <begin position="237"/>
        <end position="257"/>
    </location>
</feature>
<dbReference type="AlphaFoldDB" id="A0A840QLE9"/>
<dbReference type="NCBIfam" id="TIGR02871">
    <property type="entry name" value="spore_ylbJ"/>
    <property type="match status" value="1"/>
</dbReference>
<keyword evidence="4" id="KW-1185">Reference proteome</keyword>
<feature type="transmembrane region" description="Helical" evidence="1">
    <location>
        <begin position="47"/>
        <end position="71"/>
    </location>
</feature>
<dbReference type="EMBL" id="JACHHB010000001">
    <property type="protein sequence ID" value="MBB5172195.1"/>
    <property type="molecule type" value="Genomic_DNA"/>
</dbReference>
<dbReference type="InterPro" id="IPR014226">
    <property type="entry name" value="Spore_IM_YlbJ"/>
</dbReference>
<feature type="transmembrane region" description="Helical" evidence="1">
    <location>
        <begin position="148"/>
        <end position="168"/>
    </location>
</feature>
<organism evidence="3 4">
    <name type="scientific">Texcoconibacillus texcoconensis</name>
    <dbReference type="NCBI Taxonomy" id="1095777"/>
    <lineage>
        <taxon>Bacteria</taxon>
        <taxon>Bacillati</taxon>
        <taxon>Bacillota</taxon>
        <taxon>Bacilli</taxon>
        <taxon>Bacillales</taxon>
        <taxon>Bacillaceae</taxon>
        <taxon>Texcoconibacillus</taxon>
    </lineage>
</organism>
<evidence type="ECO:0000259" key="2">
    <source>
        <dbReference type="Pfam" id="PF07670"/>
    </source>
</evidence>
<evidence type="ECO:0000313" key="3">
    <source>
        <dbReference type="EMBL" id="MBB5172195.1"/>
    </source>
</evidence>
<keyword evidence="1" id="KW-0472">Membrane</keyword>
<accession>A0A840QLE9</accession>
<keyword evidence="1" id="KW-0812">Transmembrane</keyword>
<protein>
    <submittedName>
        <fullName evidence="3">Sporulation integral membrane protein YlbJ</fullName>
    </submittedName>
</protein>
<dbReference type="Proteomes" id="UP000551878">
    <property type="component" value="Unassembled WGS sequence"/>
</dbReference>
<comment type="caution">
    <text evidence="3">The sequence shown here is derived from an EMBL/GenBank/DDBJ whole genome shotgun (WGS) entry which is preliminary data.</text>
</comment>
<keyword evidence="1" id="KW-1133">Transmembrane helix</keyword>
<reference evidence="3 4" key="1">
    <citation type="submission" date="2020-08" db="EMBL/GenBank/DDBJ databases">
        <title>Genomic Encyclopedia of Type Strains, Phase IV (KMG-IV): sequencing the most valuable type-strain genomes for metagenomic binning, comparative biology and taxonomic classification.</title>
        <authorList>
            <person name="Goeker M."/>
        </authorList>
    </citation>
    <scope>NUCLEOTIDE SEQUENCE [LARGE SCALE GENOMIC DNA]</scope>
    <source>
        <strain evidence="3 4">DSM 24696</strain>
    </source>
</reference>
<feature type="transmembrane region" description="Helical" evidence="1">
    <location>
        <begin position="327"/>
        <end position="346"/>
    </location>
</feature>
<feature type="transmembrane region" description="Helical" evidence="1">
    <location>
        <begin position="376"/>
        <end position="396"/>
    </location>
</feature>
<dbReference type="InterPro" id="IPR011642">
    <property type="entry name" value="Gate_dom"/>
</dbReference>
<dbReference type="Pfam" id="PF07670">
    <property type="entry name" value="Gate"/>
    <property type="match status" value="1"/>
</dbReference>
<feature type="transmembrane region" description="Helical" evidence="1">
    <location>
        <begin position="121"/>
        <end position="142"/>
    </location>
</feature>
<name>A0A840QLE9_9BACI</name>
<feature type="domain" description="Nucleoside transporter/FeoB GTPase Gate" evidence="2">
    <location>
        <begin position="43"/>
        <end position="134"/>
    </location>
</feature>
<sequence length="409" mass="45268">MNFMHLKTLTLSMTATSLAIALISFPKEAYNASVRGLTMWWEVVFPSLLPFFIVSELLISFGVVTFLGALLEPIMRPLFRVPGTGGFVWAMGMASGFPAGAKLTVRLRQEGKLSKTEAERLVTFTNASNPLFIFGAISVGFFHDPKLGFLLAACHYGGNLCVGLIMRFHGSTDIEQGKEGQQKHTGSLRRAFQQMHEDRLKDGRPIGKVLGDGINSSVKTLLMIGGFIILFSVLNEMLQLIQIQALFASLFAIVLSAMQISNELSPALISGLFEITLGSQIASETNNTSIFHQVIITSFIIGFSGFSVQAQVASILSESDIQFRPYFFARILHGFIASLLAVLLYHPLYTLRGDVTAATFATENAMNGFIYVYHWLLQYGHILTTFTLVIWVILFAKKYQDRGEVHTRK</sequence>
<evidence type="ECO:0000313" key="4">
    <source>
        <dbReference type="Proteomes" id="UP000551878"/>
    </source>
</evidence>